<dbReference type="EMBL" id="BMXR01000001">
    <property type="protein sequence ID" value="GGX41202.1"/>
    <property type="molecule type" value="Genomic_DNA"/>
</dbReference>
<dbReference type="InterPro" id="IPR018313">
    <property type="entry name" value="SBP_3_CS"/>
</dbReference>
<reference evidence="7" key="2">
    <citation type="submission" date="2020-09" db="EMBL/GenBank/DDBJ databases">
        <authorList>
            <person name="Sun Q."/>
            <person name="Kim S."/>
        </authorList>
    </citation>
    <scope>NUCLEOTIDE SEQUENCE</scope>
    <source>
        <strain evidence="7">KCTC 22169</strain>
    </source>
</reference>
<keyword evidence="8" id="KW-1185">Reference proteome</keyword>
<comment type="similarity">
    <text evidence="2 4">Belongs to the bacterial solute-binding protein 3 family.</text>
</comment>
<reference evidence="7" key="1">
    <citation type="journal article" date="2014" name="Int. J. Syst. Evol. Microbiol.">
        <title>Complete genome sequence of Corynebacterium casei LMG S-19264T (=DSM 44701T), isolated from a smear-ripened cheese.</title>
        <authorList>
            <consortium name="US DOE Joint Genome Institute (JGI-PGF)"/>
            <person name="Walter F."/>
            <person name="Albersmeier A."/>
            <person name="Kalinowski J."/>
            <person name="Ruckert C."/>
        </authorList>
    </citation>
    <scope>NUCLEOTIDE SEQUENCE</scope>
    <source>
        <strain evidence="7">KCTC 22169</strain>
    </source>
</reference>
<dbReference type="Proteomes" id="UP000626148">
    <property type="component" value="Unassembled WGS sequence"/>
</dbReference>
<sequence>MRSRVLKWVLLLTVSTAALAENPSMRIGWEDWLPYQYRDTAGELTGLDIELMNAIAERAGYNLFWHKLAWKKHLWEVAAGSIDIAPGASKTPEREEYAHFSVPYRTEPVSLITVKEASISDLNRDTLLSLLDRGFTIGYVTGYSYAPWVNELIDAGTPGLKAAKSEEYLSGALLDGIFDGFFADAFSAVANLKEAREQRGGDQLIYTYTLEEADIYMMFSKFAVGTDVVDRFNQTITAMHNDGSIDRIVAGYLQ</sequence>
<dbReference type="AlphaFoldDB" id="A0A918K0M4"/>
<evidence type="ECO:0000313" key="8">
    <source>
        <dbReference type="Proteomes" id="UP000626148"/>
    </source>
</evidence>
<evidence type="ECO:0000256" key="3">
    <source>
        <dbReference type="ARBA" id="ARBA00022729"/>
    </source>
</evidence>
<accession>A0A918K0M4</accession>
<gene>
    <name evidence="7" type="ORF">GCM10007392_05080</name>
</gene>
<dbReference type="SUPFAM" id="SSF53850">
    <property type="entry name" value="Periplasmic binding protein-like II"/>
    <property type="match status" value="1"/>
</dbReference>
<dbReference type="SMART" id="SM00062">
    <property type="entry name" value="PBPb"/>
    <property type="match status" value="1"/>
</dbReference>
<evidence type="ECO:0000256" key="1">
    <source>
        <dbReference type="ARBA" id="ARBA00004196"/>
    </source>
</evidence>
<dbReference type="PANTHER" id="PTHR35936">
    <property type="entry name" value="MEMBRANE-BOUND LYTIC MUREIN TRANSGLYCOSYLASE F"/>
    <property type="match status" value="1"/>
</dbReference>
<feature type="domain" description="Solute-binding protein family 3/N-terminal" evidence="6">
    <location>
        <begin position="24"/>
        <end position="253"/>
    </location>
</feature>
<feature type="chain" id="PRO_5036743445" evidence="5">
    <location>
        <begin position="21"/>
        <end position="254"/>
    </location>
</feature>
<evidence type="ECO:0000259" key="6">
    <source>
        <dbReference type="SMART" id="SM00062"/>
    </source>
</evidence>
<comment type="subcellular location">
    <subcellularLocation>
        <location evidence="1">Cell envelope</location>
    </subcellularLocation>
</comment>
<dbReference type="Pfam" id="PF00497">
    <property type="entry name" value="SBP_bac_3"/>
    <property type="match status" value="1"/>
</dbReference>
<evidence type="ECO:0000256" key="5">
    <source>
        <dbReference type="SAM" id="SignalP"/>
    </source>
</evidence>
<name>A0A918K0M4_9GAMM</name>
<protein>
    <submittedName>
        <fullName evidence="7">Periplasmic solute-binding protein</fullName>
    </submittedName>
</protein>
<evidence type="ECO:0000256" key="4">
    <source>
        <dbReference type="RuleBase" id="RU003744"/>
    </source>
</evidence>
<keyword evidence="3 5" id="KW-0732">Signal</keyword>
<evidence type="ECO:0000313" key="7">
    <source>
        <dbReference type="EMBL" id="GGX41202.1"/>
    </source>
</evidence>
<dbReference type="PANTHER" id="PTHR35936:SF25">
    <property type="entry name" value="ABC TRANSPORTER SUBSTRATE-BINDING PROTEIN"/>
    <property type="match status" value="1"/>
</dbReference>
<comment type="caution">
    <text evidence="7">The sequence shown here is derived from an EMBL/GenBank/DDBJ whole genome shotgun (WGS) entry which is preliminary data.</text>
</comment>
<dbReference type="Gene3D" id="3.40.190.10">
    <property type="entry name" value="Periplasmic binding protein-like II"/>
    <property type="match status" value="2"/>
</dbReference>
<evidence type="ECO:0000256" key="2">
    <source>
        <dbReference type="ARBA" id="ARBA00010333"/>
    </source>
</evidence>
<organism evidence="7 8">
    <name type="scientific">Saccharospirillum salsuginis</name>
    <dbReference type="NCBI Taxonomy" id="418750"/>
    <lineage>
        <taxon>Bacteria</taxon>
        <taxon>Pseudomonadati</taxon>
        <taxon>Pseudomonadota</taxon>
        <taxon>Gammaproteobacteria</taxon>
        <taxon>Oceanospirillales</taxon>
        <taxon>Saccharospirillaceae</taxon>
        <taxon>Saccharospirillum</taxon>
    </lineage>
</organism>
<feature type="signal peptide" evidence="5">
    <location>
        <begin position="1"/>
        <end position="20"/>
    </location>
</feature>
<dbReference type="GO" id="GO:0030313">
    <property type="term" value="C:cell envelope"/>
    <property type="evidence" value="ECO:0007669"/>
    <property type="project" value="UniProtKB-SubCell"/>
</dbReference>
<proteinExistence type="inferred from homology"/>
<dbReference type="RefSeq" id="WP_189606905.1">
    <property type="nucleotide sequence ID" value="NZ_BMXR01000001.1"/>
</dbReference>
<dbReference type="PROSITE" id="PS01039">
    <property type="entry name" value="SBP_BACTERIAL_3"/>
    <property type="match status" value="1"/>
</dbReference>
<dbReference type="InterPro" id="IPR001638">
    <property type="entry name" value="Solute-binding_3/MltF_N"/>
</dbReference>